<keyword evidence="2 4" id="KW-0560">Oxidoreductase</keyword>
<feature type="domain" description="D-isomer specific 2-hydroxyacid dehydrogenase catalytic" evidence="5">
    <location>
        <begin position="68"/>
        <end position="325"/>
    </location>
</feature>
<dbReference type="PANTHER" id="PTHR10996:SF179">
    <property type="entry name" value="D-ISOMER SPECIFIC 2-HYDROXYACID DEHYDROGENASE FAMILY PROTEIN-RELATED"/>
    <property type="match status" value="1"/>
</dbReference>
<dbReference type="GO" id="GO:0051287">
    <property type="term" value="F:NAD binding"/>
    <property type="evidence" value="ECO:0007669"/>
    <property type="project" value="InterPro"/>
</dbReference>
<evidence type="ECO:0000313" key="7">
    <source>
        <dbReference type="EMBL" id="PWZ12041.1"/>
    </source>
</evidence>
<dbReference type="GO" id="GO:0016616">
    <property type="term" value="F:oxidoreductase activity, acting on the CH-OH group of donors, NAD or NADP as acceptor"/>
    <property type="evidence" value="ECO:0007669"/>
    <property type="project" value="InterPro"/>
</dbReference>
<gene>
    <name evidence="7" type="primary">HPR3_0</name>
    <name evidence="7" type="ORF">Zm00014a_022973</name>
</gene>
<keyword evidence="7" id="KW-0670">Pyruvate</keyword>
<accession>A0A3L6DWP8</accession>
<evidence type="ECO:0000259" key="5">
    <source>
        <dbReference type="Pfam" id="PF00389"/>
    </source>
</evidence>
<dbReference type="PANTHER" id="PTHR10996">
    <property type="entry name" value="2-HYDROXYACID DEHYDROGENASE-RELATED"/>
    <property type="match status" value="1"/>
</dbReference>
<dbReference type="Proteomes" id="UP000251960">
    <property type="component" value="Chromosome 8"/>
</dbReference>
<evidence type="ECO:0000256" key="1">
    <source>
        <dbReference type="ARBA" id="ARBA00022857"/>
    </source>
</evidence>
<proteinExistence type="inferred from homology"/>
<evidence type="ECO:0000259" key="6">
    <source>
        <dbReference type="Pfam" id="PF02826"/>
    </source>
</evidence>
<organism evidence="7 8">
    <name type="scientific">Zea mays</name>
    <name type="common">Maize</name>
    <dbReference type="NCBI Taxonomy" id="4577"/>
    <lineage>
        <taxon>Eukaryota</taxon>
        <taxon>Viridiplantae</taxon>
        <taxon>Streptophyta</taxon>
        <taxon>Embryophyta</taxon>
        <taxon>Tracheophyta</taxon>
        <taxon>Spermatophyta</taxon>
        <taxon>Magnoliopsida</taxon>
        <taxon>Liliopsida</taxon>
        <taxon>Poales</taxon>
        <taxon>Poaceae</taxon>
        <taxon>PACMAD clade</taxon>
        <taxon>Panicoideae</taxon>
        <taxon>Andropogonodae</taxon>
        <taxon>Andropogoneae</taxon>
        <taxon>Tripsacinae</taxon>
        <taxon>Zea</taxon>
    </lineage>
</organism>
<dbReference type="InterPro" id="IPR036291">
    <property type="entry name" value="NAD(P)-bd_dom_sf"/>
</dbReference>
<dbReference type="EMBL" id="NCVQ01000009">
    <property type="protein sequence ID" value="PWZ12041.1"/>
    <property type="molecule type" value="Genomic_DNA"/>
</dbReference>
<reference evidence="7 8" key="1">
    <citation type="journal article" date="2018" name="Nat. Genet.">
        <title>Extensive intraspecific gene order and gene structural variations between Mo17 and other maize genomes.</title>
        <authorList>
            <person name="Sun S."/>
            <person name="Zhou Y."/>
            <person name="Chen J."/>
            <person name="Shi J."/>
            <person name="Zhao H."/>
            <person name="Zhao H."/>
            <person name="Song W."/>
            <person name="Zhang M."/>
            <person name="Cui Y."/>
            <person name="Dong X."/>
            <person name="Liu H."/>
            <person name="Ma X."/>
            <person name="Jiao Y."/>
            <person name="Wang B."/>
            <person name="Wei X."/>
            <person name="Stein J.C."/>
            <person name="Glaubitz J.C."/>
            <person name="Lu F."/>
            <person name="Yu G."/>
            <person name="Liang C."/>
            <person name="Fengler K."/>
            <person name="Li B."/>
            <person name="Rafalski A."/>
            <person name="Schnable P.S."/>
            <person name="Ware D.H."/>
            <person name="Buckler E.S."/>
            <person name="Lai J."/>
        </authorList>
    </citation>
    <scope>NUCLEOTIDE SEQUENCE [LARGE SCALE GENOMIC DNA]</scope>
    <source>
        <strain evidence="8">cv. Missouri 17</strain>
        <tissue evidence="7">Seedling</tissue>
    </source>
</reference>
<dbReference type="Gene3D" id="3.40.50.720">
    <property type="entry name" value="NAD(P)-binding Rossmann-like Domain"/>
    <property type="match status" value="2"/>
</dbReference>
<dbReference type="InterPro" id="IPR006139">
    <property type="entry name" value="D-isomer_2_OHA_DH_cat_dom"/>
</dbReference>
<evidence type="ECO:0000313" key="8">
    <source>
        <dbReference type="Proteomes" id="UP000251960"/>
    </source>
</evidence>
<keyword evidence="1" id="KW-0521">NADP</keyword>
<dbReference type="SUPFAM" id="SSF52283">
    <property type="entry name" value="Formate/glycerate dehydrogenase catalytic domain-like"/>
    <property type="match status" value="1"/>
</dbReference>
<dbReference type="PROSITE" id="PS00065">
    <property type="entry name" value="D_2_HYDROXYACID_DH_1"/>
    <property type="match status" value="1"/>
</dbReference>
<comment type="similarity">
    <text evidence="4">Belongs to the D-isomer specific 2-hydroxyacid dehydrogenase family.</text>
</comment>
<dbReference type="InterPro" id="IPR050223">
    <property type="entry name" value="D-isomer_2-hydroxyacid_DH"/>
</dbReference>
<comment type="caution">
    <text evidence="7">The sequence shown here is derived from an EMBL/GenBank/DDBJ whole genome shotgun (WGS) entry which is preliminary data.</text>
</comment>
<dbReference type="ExpressionAtlas" id="A0A3L6DWP8">
    <property type="expression patterns" value="baseline and differential"/>
</dbReference>
<evidence type="ECO:0000256" key="4">
    <source>
        <dbReference type="RuleBase" id="RU003719"/>
    </source>
</evidence>
<keyword evidence="3" id="KW-0520">NAD</keyword>
<dbReference type="InterPro" id="IPR029752">
    <property type="entry name" value="D-isomer_DH_CS1"/>
</dbReference>
<sequence>MASAAPAPKPGVLLLRRTDADFAAALRARFRVHDLHASGAPLGAFLAAAAAEPEPPRAALVMAGGAVLVDAAFLDAVPSLGCVVTTSAGVDHVDLAQCARRGVAVAGAGGTFSVDVADHAVGLLVAVLRRVAAADRYVRAGLWPAQGDYPLTTKLSGKRVGILGLGSVGSLVAKRLQAFGCAVSYHSRARKASVAYRYFPDARALAAASDALVVACALNDATRGVVGRHVLDALGPGGVLVNVARGGVVDEQELVAALRDGRIAGAGLDVFQDEPHLPPGLGGMDNVVLTAHQAAFTEESSADLRELMIGNLEAFFSGKPLLTPVMTRPQ</sequence>
<name>A0A3L6DWP8_MAIZE</name>
<dbReference type="InterPro" id="IPR006140">
    <property type="entry name" value="D-isomer_DH_NAD-bd"/>
</dbReference>
<dbReference type="CDD" id="cd12156">
    <property type="entry name" value="HPPR"/>
    <property type="match status" value="1"/>
</dbReference>
<dbReference type="Pfam" id="PF02826">
    <property type="entry name" value="2-Hacid_dh_C"/>
    <property type="match status" value="1"/>
</dbReference>
<protein>
    <submittedName>
        <fullName evidence="7">Glyoxylate/hydroxypyruvate reductase HPR3</fullName>
    </submittedName>
</protein>
<feature type="domain" description="D-isomer specific 2-hydroxyacid dehydrogenase NAD-binding" evidence="6">
    <location>
        <begin position="121"/>
        <end position="294"/>
    </location>
</feature>
<evidence type="ECO:0000256" key="3">
    <source>
        <dbReference type="ARBA" id="ARBA00023027"/>
    </source>
</evidence>
<dbReference type="AlphaFoldDB" id="A0A3L6DWP8"/>
<evidence type="ECO:0000256" key="2">
    <source>
        <dbReference type="ARBA" id="ARBA00023002"/>
    </source>
</evidence>
<dbReference type="Pfam" id="PF00389">
    <property type="entry name" value="2-Hacid_dh"/>
    <property type="match status" value="1"/>
</dbReference>
<dbReference type="SUPFAM" id="SSF51735">
    <property type="entry name" value="NAD(P)-binding Rossmann-fold domains"/>
    <property type="match status" value="1"/>
</dbReference>
<dbReference type="FunFam" id="3.40.50.720:FF:000213">
    <property type="entry name" value="Putative 2-hydroxyacid dehydrogenase"/>
    <property type="match status" value="1"/>
</dbReference>